<evidence type="ECO:0000259" key="1">
    <source>
        <dbReference type="Pfam" id="PF01636"/>
    </source>
</evidence>
<feature type="domain" description="Aminoglycoside phosphotransferase" evidence="1">
    <location>
        <begin position="23"/>
        <end position="96"/>
    </location>
</feature>
<dbReference type="EC" id="2.7.-.-" evidence="2"/>
<reference evidence="3" key="1">
    <citation type="submission" date="2023-07" db="EMBL/GenBank/DDBJ databases">
        <title>30 novel species of actinomycetes from the DSMZ collection.</title>
        <authorList>
            <person name="Nouioui I."/>
        </authorList>
    </citation>
    <scope>NUCLEOTIDE SEQUENCE [LARGE SCALE GENOMIC DNA]</scope>
    <source>
        <strain evidence="3">DSM 44915</strain>
    </source>
</reference>
<dbReference type="InterPro" id="IPR002575">
    <property type="entry name" value="Aminoglycoside_PTrfase"/>
</dbReference>
<keyword evidence="3" id="KW-1185">Reference proteome</keyword>
<evidence type="ECO:0000313" key="2">
    <source>
        <dbReference type="EMBL" id="MDT0267078.1"/>
    </source>
</evidence>
<organism evidence="2 3">
    <name type="scientific">Streptomyces chisholmiae</name>
    <dbReference type="NCBI Taxonomy" id="3075540"/>
    <lineage>
        <taxon>Bacteria</taxon>
        <taxon>Bacillati</taxon>
        <taxon>Actinomycetota</taxon>
        <taxon>Actinomycetes</taxon>
        <taxon>Kitasatosporales</taxon>
        <taxon>Streptomycetaceae</taxon>
        <taxon>Streptomyces</taxon>
    </lineage>
</organism>
<dbReference type="Pfam" id="PF01636">
    <property type="entry name" value="APH"/>
    <property type="match status" value="1"/>
</dbReference>
<dbReference type="Gene3D" id="3.90.1200.10">
    <property type="match status" value="1"/>
</dbReference>
<sequence length="182" mass="19861">MPPSVRAGLPVDEPTDPRPAIAGLARGGYLSSSLAEWLGEWLGRLDEERPAVQEMALIHGDVSAGNLLFASDGSLSALLDWGDAAWADPAVEFAKVPPRRLPPVLTGYLGEPRALTEEGRHWVARVLWHQLSWAVLRLSGEPVPDAGHWSAQPANRLLELLRVYAGGLAEPWVGWMRSQRLP</sequence>
<proteinExistence type="predicted"/>
<name>A0ABU2JQ15_9ACTN</name>
<dbReference type="Proteomes" id="UP001183410">
    <property type="component" value="Unassembled WGS sequence"/>
</dbReference>
<dbReference type="InterPro" id="IPR011009">
    <property type="entry name" value="Kinase-like_dom_sf"/>
</dbReference>
<evidence type="ECO:0000313" key="3">
    <source>
        <dbReference type="Proteomes" id="UP001183410"/>
    </source>
</evidence>
<dbReference type="SUPFAM" id="SSF56112">
    <property type="entry name" value="Protein kinase-like (PK-like)"/>
    <property type="match status" value="1"/>
</dbReference>
<gene>
    <name evidence="2" type="ORF">RM844_12335</name>
</gene>
<dbReference type="EMBL" id="JAVREO010000006">
    <property type="protein sequence ID" value="MDT0267078.1"/>
    <property type="molecule type" value="Genomic_DNA"/>
</dbReference>
<comment type="caution">
    <text evidence="2">The sequence shown here is derived from an EMBL/GenBank/DDBJ whole genome shotgun (WGS) entry which is preliminary data.</text>
</comment>
<dbReference type="GO" id="GO:0016740">
    <property type="term" value="F:transferase activity"/>
    <property type="evidence" value="ECO:0007669"/>
    <property type="project" value="UniProtKB-KW"/>
</dbReference>
<protein>
    <submittedName>
        <fullName evidence="2">Aminoglycoside phosphotransferase family protein</fullName>
        <ecNumber evidence="2">2.7.-.-</ecNumber>
    </submittedName>
</protein>
<keyword evidence="2" id="KW-0808">Transferase</keyword>
<accession>A0ABU2JQ15</accession>